<feature type="compositionally biased region" description="Acidic residues" evidence="2">
    <location>
        <begin position="36"/>
        <end position="49"/>
    </location>
</feature>
<evidence type="ECO:0000256" key="1">
    <source>
        <dbReference type="SAM" id="Coils"/>
    </source>
</evidence>
<feature type="region of interest" description="Disordered" evidence="2">
    <location>
        <begin position="1"/>
        <end position="60"/>
    </location>
</feature>
<keyword evidence="1" id="KW-0175">Coiled coil</keyword>
<dbReference type="RefSeq" id="XP_026730110.1">
    <property type="nucleotide sequence ID" value="XM_026874309.1"/>
</dbReference>
<feature type="coiled-coil region" evidence="1">
    <location>
        <begin position="546"/>
        <end position="580"/>
    </location>
</feature>
<feature type="region of interest" description="Disordered" evidence="2">
    <location>
        <begin position="390"/>
        <end position="425"/>
    </location>
</feature>
<feature type="compositionally biased region" description="Basic and acidic residues" evidence="2">
    <location>
        <begin position="392"/>
        <end position="403"/>
    </location>
</feature>
<protein>
    <submittedName>
        <fullName evidence="4">Major antigen-like</fullName>
    </submittedName>
</protein>
<organism evidence="3 4">
    <name type="scientific">Trichoplusia ni</name>
    <name type="common">Cabbage looper</name>
    <dbReference type="NCBI Taxonomy" id="7111"/>
    <lineage>
        <taxon>Eukaryota</taxon>
        <taxon>Metazoa</taxon>
        <taxon>Ecdysozoa</taxon>
        <taxon>Arthropoda</taxon>
        <taxon>Hexapoda</taxon>
        <taxon>Insecta</taxon>
        <taxon>Pterygota</taxon>
        <taxon>Neoptera</taxon>
        <taxon>Endopterygota</taxon>
        <taxon>Lepidoptera</taxon>
        <taxon>Glossata</taxon>
        <taxon>Ditrysia</taxon>
        <taxon>Noctuoidea</taxon>
        <taxon>Noctuidae</taxon>
        <taxon>Plusiinae</taxon>
        <taxon>Trichoplusia</taxon>
    </lineage>
</organism>
<proteinExistence type="predicted"/>
<keyword evidence="3" id="KW-1185">Reference proteome</keyword>
<feature type="coiled-coil region" evidence="1">
    <location>
        <begin position="138"/>
        <end position="228"/>
    </location>
</feature>
<name>A0A7E5VP63_TRINI</name>
<feature type="region of interest" description="Disordered" evidence="2">
    <location>
        <begin position="1065"/>
        <end position="1093"/>
    </location>
</feature>
<feature type="compositionally biased region" description="Polar residues" evidence="2">
    <location>
        <begin position="829"/>
        <end position="839"/>
    </location>
</feature>
<feature type="compositionally biased region" description="Acidic residues" evidence="2">
    <location>
        <begin position="623"/>
        <end position="633"/>
    </location>
</feature>
<dbReference type="Proteomes" id="UP000322000">
    <property type="component" value="Chromosome 7"/>
</dbReference>
<feature type="region of interest" description="Disordered" evidence="2">
    <location>
        <begin position="823"/>
        <end position="848"/>
    </location>
</feature>
<feature type="compositionally biased region" description="Basic and acidic residues" evidence="2">
    <location>
        <begin position="50"/>
        <end position="60"/>
    </location>
</feature>
<evidence type="ECO:0000313" key="4">
    <source>
        <dbReference type="RefSeq" id="XP_026730110.1"/>
    </source>
</evidence>
<accession>A0A7E5VP63</accession>
<sequence length="1093" mass="124732">MGNILSSDPTRERDAENVNSESETMNYASISHGDEMNENTELNDGEFDDHEARAKAKEEEMNEFRKQLDIKREQRRQILARHRAEKEDLEKSLQNEKAAKLELYESNKLLCELLSKNNIEIPDNLLHLKGNCELTDALVHMRAEFEDLKENNLRLRKNLSETNQALQGAYSEIADLNEQNTESIKQIRALKEVVTVSKTMISLREQQLNDLKNKLNEIERTLADRETNLLSTDLRQEYERQLLNIRTLRGLYEERARLAEVTRQGLIRELDEHKVLYQGEVKKCTDLKAKIEELELKIDSLIETIDNKNSQISLCQTETNVLKAEMAVVNKLFSQVLLGSKTKQDLDTLVQRLQENHGLLTQMAEKENDSEASSALPKLLLELVTQVDENEDKCSDENNKIDDQASSQEAMTSEQGSENQKPSTAEEIVENLPKVWKVLIELLSHQNVAEENSPEKVTTCYKSVETKSGPVLVPSVSQTYIRLKDLILEKLGLIKEVNRMKQLNGHLETRLEEQERRLCMVTNELSKTWHVVGRLRRHHHQLHTHEKILKYELQQKRKLLNELKEELEYCREKWEQAREKNTQSEKDWRDLRAEFSSRKNKPGSPSFNNSGESGYSDERPSDESSESNDESEYVAEPTIRCKRKLKKSFETILDSSTDLNLPGEREEPVSDLLDVADLPLDTQESEGNHGLMSEPSKSDNLLKPKKGCEETEDEMADITHDDSCPDEIHTEQELIKDVDNTLRTSTRENIEVTTQSDASESPSTSGLIDPSQILKNIQLQNERLAKKDAKLNSLEKESIALLKKTQATAEISEQINNTLDHLIKRPMPSNLSSDNTSQPTEDRNESIEDQRQLTAFTENIALVDIAGTSDGKETADISEKNEFETTQISEVPKSPQVVCIDEMPITTKYDPTDSNQKIDLPRASQSMPDFQAILENVRKQNERLAKKDERLEKLESSCSEVVETLVNTLDSGEKIIEKLDSLHTDHQRKINDTAVTVDTTTEDNSDKEDSGPSTSSEIDHEARFAARDLRLRRLEEQTKSLVNRVNKTTSKGVKIHYKLEELHNIYGSESSRAGTPSEENEDKSNGSESPDEQ</sequence>
<dbReference type="KEGG" id="tnl:113495552"/>
<dbReference type="GeneID" id="113495552"/>
<dbReference type="FunCoup" id="A0A7E5VP63">
    <property type="interactions" value="9"/>
</dbReference>
<feature type="compositionally biased region" description="Polar residues" evidence="2">
    <location>
        <begin position="17"/>
        <end position="29"/>
    </location>
</feature>
<evidence type="ECO:0000313" key="3">
    <source>
        <dbReference type="Proteomes" id="UP000322000"/>
    </source>
</evidence>
<feature type="region of interest" description="Disordered" evidence="2">
    <location>
        <begin position="594"/>
        <end position="635"/>
    </location>
</feature>
<feature type="region of interest" description="Disordered" evidence="2">
    <location>
        <begin position="991"/>
        <end position="1021"/>
    </location>
</feature>
<gene>
    <name evidence="4" type="primary">LOC113495552</name>
</gene>
<feature type="compositionally biased region" description="Polar residues" evidence="2">
    <location>
        <begin position="603"/>
        <end position="613"/>
    </location>
</feature>
<evidence type="ECO:0000256" key="2">
    <source>
        <dbReference type="SAM" id="MobiDB-lite"/>
    </source>
</evidence>
<dbReference type="InParanoid" id="A0A7E5VP63"/>
<dbReference type="OrthoDB" id="8191583at2759"/>
<reference evidence="4" key="1">
    <citation type="submission" date="2025-08" db="UniProtKB">
        <authorList>
            <consortium name="RefSeq"/>
        </authorList>
    </citation>
    <scope>IDENTIFICATION</scope>
</reference>
<dbReference type="AlphaFoldDB" id="A0A7E5VP63"/>
<feature type="coiled-coil region" evidence="1">
    <location>
        <begin position="277"/>
        <end position="311"/>
    </location>
</feature>
<feature type="compositionally biased region" description="Polar residues" evidence="2">
    <location>
        <begin position="404"/>
        <end position="423"/>
    </location>
</feature>
<feature type="region of interest" description="Disordered" evidence="2">
    <location>
        <begin position="682"/>
        <end position="703"/>
    </location>
</feature>